<reference evidence="8 9" key="1">
    <citation type="submission" date="2019-09" db="EMBL/GenBank/DDBJ databases">
        <title>Whole genome sequence of Photorhabdus heterorhabditis strain ETL (Enterobacteriales: Enterobacteriaceae) a bacterial symbiont of Heterorhabditis zealandica strain ETL (Rhabditida: Heterorhabditidae).</title>
        <authorList>
            <person name="Lulamba T.E."/>
            <person name="Serepa-Dlamini M.H."/>
        </authorList>
    </citation>
    <scope>NUCLEOTIDE SEQUENCE [LARGE SCALE GENOMIC DNA]</scope>
    <source>
        <strain evidence="8 9">ETL</strain>
    </source>
</reference>
<comment type="similarity">
    <text evidence="1">Belongs to the pyridoxamine 5'-phosphate oxidase family.</text>
</comment>
<evidence type="ECO:0000313" key="9">
    <source>
        <dbReference type="Proteomes" id="UP000322184"/>
    </source>
</evidence>
<dbReference type="AlphaFoldDB" id="A0A5B0XBD3"/>
<evidence type="ECO:0000256" key="3">
    <source>
        <dbReference type="ARBA" id="ARBA00022643"/>
    </source>
</evidence>
<feature type="binding site" evidence="5">
    <location>
        <position position="105"/>
    </location>
    <ligand>
        <name>FMN</name>
        <dbReference type="ChEBI" id="CHEBI:58210"/>
    </ligand>
</feature>
<evidence type="ECO:0000256" key="4">
    <source>
        <dbReference type="ARBA" id="ARBA00023002"/>
    </source>
</evidence>
<dbReference type="PIRSF" id="PIRSF000190">
    <property type="entry name" value="Pyd_amn-ph_oxd"/>
    <property type="match status" value="1"/>
</dbReference>
<dbReference type="PANTHER" id="PTHR10851">
    <property type="entry name" value="PYRIDOXINE-5-PHOSPHATE OXIDASE"/>
    <property type="match status" value="1"/>
</dbReference>
<feature type="binding site" evidence="5">
    <location>
        <position position="82"/>
    </location>
    <ligand>
        <name>FMN</name>
        <dbReference type="ChEBI" id="CHEBI:58210"/>
    </ligand>
</feature>
<sequence>MKRLESLTGKLDVPFPHYDNPPLSPEIVMKEWLARARNGDVCEPDAYTLATRSSSGDISMRTMFPVRFDGDVLLFATHSCSRKGRDINSTGSVGCHIYWRELGRQLSLSGVAVLAPDHVADVVWNARDPAYDPVSTASYQSDPLTDISSLFDEVAKYDGESKLPRPERFVVYQLMIARCEFWAVDASRIHKRLVYKRTEKGWENERLQP</sequence>
<comment type="caution">
    <text evidence="8">The sequence shown here is derived from an EMBL/GenBank/DDBJ whole genome shotgun (WGS) entry which is preliminary data.</text>
</comment>
<dbReference type="EMBL" id="VTUW01000001">
    <property type="protein sequence ID" value="KAA1195787.1"/>
    <property type="molecule type" value="Genomic_DNA"/>
</dbReference>
<dbReference type="Pfam" id="PF01243">
    <property type="entry name" value="PNPOx_N"/>
    <property type="match status" value="1"/>
</dbReference>
<dbReference type="InterPro" id="IPR012349">
    <property type="entry name" value="Split_barrel_FMN-bd"/>
</dbReference>
<comment type="cofactor">
    <cofactor evidence="5">
        <name>FMN</name>
        <dbReference type="ChEBI" id="CHEBI:58210"/>
    </cofactor>
    <text evidence="5">Binds 1 FMN per subunit.</text>
</comment>
<dbReference type="RefSeq" id="WP_149615965.1">
    <property type="nucleotide sequence ID" value="NZ_CAWPFF010000001.1"/>
</dbReference>
<protein>
    <submittedName>
        <fullName evidence="8">Phenazine biosynthesis protein</fullName>
    </submittedName>
</protein>
<feature type="domain" description="Pyridoxine 5'-phosphate oxidase dimerisation C-terminal" evidence="7">
    <location>
        <begin position="171"/>
        <end position="209"/>
    </location>
</feature>
<evidence type="ECO:0000256" key="1">
    <source>
        <dbReference type="ARBA" id="ARBA00007301"/>
    </source>
</evidence>
<feature type="domain" description="Pyridoxamine 5'-phosphate oxidase N-terminal" evidence="6">
    <location>
        <begin position="43"/>
        <end position="126"/>
    </location>
</feature>
<proteinExistence type="inferred from homology"/>
<feature type="binding site" evidence="5">
    <location>
        <position position="182"/>
    </location>
    <ligand>
        <name>FMN</name>
        <dbReference type="ChEBI" id="CHEBI:58210"/>
    </ligand>
</feature>
<dbReference type="PANTHER" id="PTHR10851:SF0">
    <property type="entry name" value="PYRIDOXINE-5'-PHOSPHATE OXIDASE"/>
    <property type="match status" value="1"/>
</dbReference>
<keyword evidence="2" id="KW-0285">Flavoprotein</keyword>
<dbReference type="Pfam" id="PF10590">
    <property type="entry name" value="PNP_phzG_C"/>
    <property type="match status" value="1"/>
</dbReference>
<evidence type="ECO:0000256" key="5">
    <source>
        <dbReference type="PIRSR" id="PIRSR000190-2"/>
    </source>
</evidence>
<dbReference type="GO" id="GO:0008615">
    <property type="term" value="P:pyridoxine biosynthetic process"/>
    <property type="evidence" value="ECO:0007669"/>
    <property type="project" value="UniProtKB-KW"/>
</dbReference>
<dbReference type="SUPFAM" id="SSF50475">
    <property type="entry name" value="FMN-binding split barrel"/>
    <property type="match status" value="1"/>
</dbReference>
<dbReference type="GO" id="GO:0010181">
    <property type="term" value="F:FMN binding"/>
    <property type="evidence" value="ECO:0007669"/>
    <property type="project" value="InterPro"/>
</dbReference>
<keyword evidence="4" id="KW-0560">Oxidoreductase</keyword>
<dbReference type="InterPro" id="IPR011576">
    <property type="entry name" value="Pyridox_Oxase_N"/>
</dbReference>
<gene>
    <name evidence="8" type="ORF">F0L16_00855</name>
</gene>
<feature type="binding site" evidence="5">
    <location>
        <begin position="140"/>
        <end position="141"/>
    </location>
    <ligand>
        <name>FMN</name>
        <dbReference type="ChEBI" id="CHEBI:58210"/>
    </ligand>
</feature>
<evidence type="ECO:0000259" key="6">
    <source>
        <dbReference type="Pfam" id="PF01243"/>
    </source>
</evidence>
<evidence type="ECO:0000256" key="2">
    <source>
        <dbReference type="ARBA" id="ARBA00022630"/>
    </source>
</evidence>
<name>A0A5B0XBD3_9GAMM</name>
<evidence type="ECO:0000313" key="8">
    <source>
        <dbReference type="EMBL" id="KAA1195787.1"/>
    </source>
</evidence>
<keyword evidence="3 5" id="KW-0288">FMN</keyword>
<organism evidence="8 9">
    <name type="scientific">Photorhabdus heterorhabditis</name>
    <dbReference type="NCBI Taxonomy" id="880156"/>
    <lineage>
        <taxon>Bacteria</taxon>
        <taxon>Pseudomonadati</taxon>
        <taxon>Pseudomonadota</taxon>
        <taxon>Gammaproteobacteria</taxon>
        <taxon>Enterobacterales</taxon>
        <taxon>Morganellaceae</taxon>
        <taxon>Photorhabdus</taxon>
    </lineage>
</organism>
<feature type="binding site" evidence="5">
    <location>
        <position position="83"/>
    </location>
    <ligand>
        <name>FMN</name>
        <dbReference type="ChEBI" id="CHEBI:58210"/>
    </ligand>
</feature>
<dbReference type="Proteomes" id="UP000322184">
    <property type="component" value="Unassembled WGS sequence"/>
</dbReference>
<accession>A0A5B0XBD3</accession>
<dbReference type="GO" id="GO:0004733">
    <property type="term" value="F:pyridoxamine phosphate oxidase activity"/>
    <property type="evidence" value="ECO:0007669"/>
    <property type="project" value="InterPro"/>
</dbReference>
<dbReference type="Gene3D" id="2.30.110.10">
    <property type="entry name" value="Electron Transport, Fmn-binding Protein, Chain A"/>
    <property type="match status" value="1"/>
</dbReference>
<evidence type="ECO:0000259" key="7">
    <source>
        <dbReference type="Pfam" id="PF10590"/>
    </source>
</evidence>
<dbReference type="InterPro" id="IPR019576">
    <property type="entry name" value="Pyridoxamine_oxidase_dimer_C"/>
</dbReference>
<feature type="binding site" evidence="5">
    <location>
        <position position="192"/>
    </location>
    <ligand>
        <name>FMN</name>
        <dbReference type="ChEBI" id="CHEBI:58210"/>
    </ligand>
</feature>
<dbReference type="InterPro" id="IPR000659">
    <property type="entry name" value="Pyridox_Oxase"/>
</dbReference>